<protein>
    <submittedName>
        <fullName evidence="3">Uncharacterized conserved protein YndB, AHSA1/START domain</fullName>
    </submittedName>
</protein>
<dbReference type="AlphaFoldDB" id="A0A2Y8ZYQ4"/>
<dbReference type="Proteomes" id="UP000250028">
    <property type="component" value="Unassembled WGS sequence"/>
</dbReference>
<evidence type="ECO:0000313" key="3">
    <source>
        <dbReference type="EMBL" id="SSA35349.1"/>
    </source>
</evidence>
<accession>A0A2Y8ZYQ4</accession>
<dbReference type="SUPFAM" id="SSF55961">
    <property type="entry name" value="Bet v1-like"/>
    <property type="match status" value="2"/>
</dbReference>
<sequence length="330" mass="36446">MKTAPALLSSIIEYGDRVTIRVHDVYPTTIEDLWQAVTEPERLARWMGTVSGDLRVGGVIHVTFTSSWDGPAVVETCEPPYAFSLRMDPGTEQETRIDVRLREEAGGTRLTVQDCGLPRADQLAHGAGWQVHLEDLRSALSGQDPAPWRPRWEGLMPTYARELGEPSAQPRLLGTLHNDGARGSIRLQERYATDRDDLWSALTEKDRLARWLGEFEGTLAVGQTYRYRMYASGAEGEDTITECDPPHRFVTTSSDGRESVEVTLTPDGEDTVLTVEHRGLPVDMVGGYGAGTQIHLEDLGAYVAGLGRCDSDARMSVLYPAYQELPVTAD</sequence>
<evidence type="ECO:0000256" key="1">
    <source>
        <dbReference type="ARBA" id="ARBA00006817"/>
    </source>
</evidence>
<gene>
    <name evidence="3" type="ORF">SAMN04489750_2701</name>
</gene>
<comment type="similarity">
    <text evidence="1">Belongs to the AHA1 family.</text>
</comment>
<evidence type="ECO:0000313" key="4">
    <source>
        <dbReference type="Proteomes" id="UP000250028"/>
    </source>
</evidence>
<dbReference type="InterPro" id="IPR013538">
    <property type="entry name" value="ASHA1/2-like_C"/>
</dbReference>
<dbReference type="Pfam" id="PF08327">
    <property type="entry name" value="AHSA1"/>
    <property type="match status" value="2"/>
</dbReference>
<reference evidence="4" key="1">
    <citation type="submission" date="2016-10" db="EMBL/GenBank/DDBJ databases">
        <authorList>
            <person name="Varghese N."/>
            <person name="Submissions S."/>
        </authorList>
    </citation>
    <scope>NUCLEOTIDE SEQUENCE [LARGE SCALE GENOMIC DNA]</scope>
    <source>
        <strain evidence="4">DSM 22951</strain>
    </source>
</reference>
<feature type="domain" description="Activator of Hsp90 ATPase homologue 1/2-like C-terminal" evidence="2">
    <location>
        <begin position="28"/>
        <end position="140"/>
    </location>
</feature>
<keyword evidence="4" id="KW-1185">Reference proteome</keyword>
<evidence type="ECO:0000259" key="2">
    <source>
        <dbReference type="Pfam" id="PF08327"/>
    </source>
</evidence>
<name>A0A2Y8ZYQ4_9MICO</name>
<dbReference type="EMBL" id="UESZ01000001">
    <property type="protein sequence ID" value="SSA35349.1"/>
    <property type="molecule type" value="Genomic_DNA"/>
</dbReference>
<dbReference type="RefSeq" id="WP_170119867.1">
    <property type="nucleotide sequence ID" value="NZ_QGDN01000001.1"/>
</dbReference>
<feature type="domain" description="Activator of Hsp90 ATPase homologue 1/2-like C-terminal" evidence="2">
    <location>
        <begin position="193"/>
        <end position="303"/>
    </location>
</feature>
<proteinExistence type="inferred from homology"/>
<dbReference type="InterPro" id="IPR023393">
    <property type="entry name" value="START-like_dom_sf"/>
</dbReference>
<organism evidence="3 4">
    <name type="scientific">Branchiibius hedensis</name>
    <dbReference type="NCBI Taxonomy" id="672460"/>
    <lineage>
        <taxon>Bacteria</taxon>
        <taxon>Bacillati</taxon>
        <taxon>Actinomycetota</taxon>
        <taxon>Actinomycetes</taxon>
        <taxon>Micrococcales</taxon>
        <taxon>Dermacoccaceae</taxon>
        <taxon>Branchiibius</taxon>
    </lineage>
</organism>
<dbReference type="CDD" id="cd08899">
    <property type="entry name" value="SRPBCC_CalC_Aha1-like_6"/>
    <property type="match status" value="2"/>
</dbReference>
<dbReference type="Gene3D" id="3.30.530.20">
    <property type="match status" value="2"/>
</dbReference>